<name>A0A3L8DUW1_OOCBI</name>
<gene>
    <name evidence="1" type="ORF">DMN91_004181</name>
</gene>
<comment type="caution">
    <text evidence="1">The sequence shown here is derived from an EMBL/GenBank/DDBJ whole genome shotgun (WGS) entry which is preliminary data.</text>
</comment>
<evidence type="ECO:0008006" key="2">
    <source>
        <dbReference type="Google" id="ProtNLM"/>
    </source>
</evidence>
<dbReference type="EMBL" id="QOIP01000004">
    <property type="protein sequence ID" value="RLU23973.1"/>
    <property type="molecule type" value="Genomic_DNA"/>
</dbReference>
<dbReference type="AlphaFoldDB" id="A0A3L8DUW1"/>
<organism evidence="1">
    <name type="scientific">Ooceraea biroi</name>
    <name type="common">Clonal raider ant</name>
    <name type="synonym">Cerapachys biroi</name>
    <dbReference type="NCBI Taxonomy" id="2015173"/>
    <lineage>
        <taxon>Eukaryota</taxon>
        <taxon>Metazoa</taxon>
        <taxon>Ecdysozoa</taxon>
        <taxon>Arthropoda</taxon>
        <taxon>Hexapoda</taxon>
        <taxon>Insecta</taxon>
        <taxon>Pterygota</taxon>
        <taxon>Neoptera</taxon>
        <taxon>Endopterygota</taxon>
        <taxon>Hymenoptera</taxon>
        <taxon>Apocrita</taxon>
        <taxon>Aculeata</taxon>
        <taxon>Formicoidea</taxon>
        <taxon>Formicidae</taxon>
        <taxon>Dorylinae</taxon>
        <taxon>Ooceraea</taxon>
    </lineage>
</organism>
<accession>A0A3L8DUW1</accession>
<proteinExistence type="predicted"/>
<dbReference type="Proteomes" id="UP000279307">
    <property type="component" value="Chromosome 4"/>
</dbReference>
<sequence length="103" mass="11387">MALFRVLIAAESDVKESIAKIMSALMTKAVELLYSGTGRVVNGQCKRNFSETNSYMCLRDVLIGKFQNAIDVKKLPGRIGIWLSQAGDREGGRKARAQNTENH</sequence>
<evidence type="ECO:0000313" key="1">
    <source>
        <dbReference type="EMBL" id="RLU23973.1"/>
    </source>
</evidence>
<protein>
    <recommendedName>
        <fullName evidence="2">DUF4806 domain-containing protein</fullName>
    </recommendedName>
</protein>
<reference evidence="1" key="2">
    <citation type="submission" date="2018-07" db="EMBL/GenBank/DDBJ databases">
        <authorList>
            <person name="Mckenzie S.K."/>
            <person name="Kronauer D.J.C."/>
        </authorList>
    </citation>
    <scope>NUCLEOTIDE SEQUENCE</scope>
    <source>
        <strain evidence="1">Clonal line C1</strain>
    </source>
</reference>
<reference evidence="1" key="1">
    <citation type="journal article" date="2018" name="Genome Res.">
        <title>The genomic architecture and molecular evolution of ant odorant receptors.</title>
        <authorList>
            <person name="McKenzie S.K."/>
            <person name="Kronauer D.J.C."/>
        </authorList>
    </citation>
    <scope>NUCLEOTIDE SEQUENCE [LARGE SCALE GENOMIC DNA]</scope>
    <source>
        <strain evidence="1">Clonal line C1</strain>
    </source>
</reference>